<evidence type="ECO:0000313" key="6">
    <source>
        <dbReference type="Proteomes" id="UP000317728"/>
    </source>
</evidence>
<keyword evidence="1" id="KW-0812">Transmembrane</keyword>
<dbReference type="PANTHER" id="PTHR33371:SF4">
    <property type="entry name" value="INTERMEMBRANE PHOSPHOLIPID TRANSPORT SYSTEM BINDING PROTEIN MLAD"/>
    <property type="match status" value="1"/>
</dbReference>
<dbReference type="Pfam" id="PF02470">
    <property type="entry name" value="MlaD"/>
    <property type="match status" value="1"/>
</dbReference>
<evidence type="ECO:0000313" key="5">
    <source>
        <dbReference type="Proteomes" id="UP000180113"/>
    </source>
</evidence>
<dbReference type="RefSeq" id="WP_030094415.1">
    <property type="nucleotide sequence ID" value="NZ_CP041150.1"/>
</dbReference>
<feature type="domain" description="Mce/MlaD" evidence="2">
    <location>
        <begin position="40"/>
        <end position="115"/>
    </location>
</feature>
<reference evidence="3 5" key="1">
    <citation type="submission" date="2016-10" db="EMBL/GenBank/DDBJ databases">
        <title>Evaluation of Human, Animal and Environmental Mycobacterium chelonae Isolates by Core Genome Phylogenomic Analysis, Targeted Gene Comparison, and Anti-microbial Susceptibility Patterns: A Tale of Mistaken Identities.</title>
        <authorList>
            <person name="Fogelson S.B."/>
            <person name="Camus A.C."/>
            <person name="Lorenz W."/>
            <person name="Vasireddy R."/>
            <person name="Vasireddy S."/>
            <person name="Smith T."/>
            <person name="Brown-Elliott B.A."/>
            <person name="Wallace R.J.Jr."/>
            <person name="Hasan N.A."/>
            <person name="Reischl U."/>
            <person name="Sanchez S."/>
        </authorList>
    </citation>
    <scope>NUCLEOTIDE SEQUENCE [LARGE SCALE GENOMIC DNA]</scope>
    <source>
        <strain evidence="3 5">42895</strain>
    </source>
</reference>
<dbReference type="Proteomes" id="UP000317728">
    <property type="component" value="Chromosome"/>
</dbReference>
<dbReference type="InterPro" id="IPR005693">
    <property type="entry name" value="Mce"/>
</dbReference>
<evidence type="ECO:0000256" key="1">
    <source>
        <dbReference type="SAM" id="Phobius"/>
    </source>
</evidence>
<feature type="transmembrane region" description="Helical" evidence="1">
    <location>
        <begin position="12"/>
        <end position="34"/>
    </location>
</feature>
<name>A0AB73MTX5_MYCCH</name>
<keyword evidence="1" id="KW-1133">Transmembrane helix</keyword>
<dbReference type="EMBL" id="CP041150">
    <property type="protein sequence ID" value="QDF69542.1"/>
    <property type="molecule type" value="Genomic_DNA"/>
</dbReference>
<organism evidence="3 5">
    <name type="scientific">Mycobacteroides chelonae</name>
    <name type="common">Mycobacterium chelonae</name>
    <dbReference type="NCBI Taxonomy" id="1774"/>
    <lineage>
        <taxon>Bacteria</taxon>
        <taxon>Bacillati</taxon>
        <taxon>Actinomycetota</taxon>
        <taxon>Actinomycetes</taxon>
        <taxon>Mycobacteriales</taxon>
        <taxon>Mycobacteriaceae</taxon>
        <taxon>Mycobacteroides</taxon>
    </lineage>
</organism>
<proteinExistence type="predicted"/>
<accession>A0AB73MTX5</accession>
<evidence type="ECO:0000259" key="2">
    <source>
        <dbReference type="Pfam" id="PF02470"/>
    </source>
</evidence>
<protein>
    <submittedName>
        <fullName evidence="4">MCE family protein</fullName>
    </submittedName>
    <submittedName>
        <fullName evidence="3">Mammalian cell entry protein</fullName>
    </submittedName>
</protein>
<dbReference type="GO" id="GO:0005576">
    <property type="term" value="C:extracellular region"/>
    <property type="evidence" value="ECO:0007669"/>
    <property type="project" value="TreeGrafter"/>
</dbReference>
<dbReference type="AlphaFoldDB" id="A0AB73MTX5"/>
<dbReference type="NCBIfam" id="TIGR00996">
    <property type="entry name" value="Mtu_fam_mce"/>
    <property type="match status" value="1"/>
</dbReference>
<sequence length="376" mass="39682">MSSGKSAGKGKAIAVIAALALVSAAIVGAGAYYVKSQLDHITLTAQFDNASGLYESNVVAVLGMPVGKITKITPQSGYVDVQFTVDKHVKVPVDVQAVTLSTSILTDRQVELSPPYRGGPTLQDGDTIGLDKTKTPVEFDRVLSMLDKLSVSLKGDGNGQGPVSDIINAAAGVADGNGDKIKSGLDELSKALRLSSEGGVTTREQMTTIIKNVSSLFDAAATNDGKLRKFSTTIHQLSSVIDDEALGTGNTGRKLNDLVRQAGDILDANRDHIKATILNGNTALKTLADNQRELAETLDLAPLAVENLYNIVDQDNGALRTRLLTDKLLFESQTAKEICNMMGLRQLGCSTGTLQDYGPDFGLTYVLDGLAAMGQK</sequence>
<dbReference type="InterPro" id="IPR003399">
    <property type="entry name" value="Mce/MlaD"/>
</dbReference>
<dbReference type="EMBL" id="MLHW01000001">
    <property type="protein sequence ID" value="OHT55697.1"/>
    <property type="molecule type" value="Genomic_DNA"/>
</dbReference>
<keyword evidence="1" id="KW-0472">Membrane</keyword>
<evidence type="ECO:0000313" key="4">
    <source>
        <dbReference type="EMBL" id="QDF69542.1"/>
    </source>
</evidence>
<dbReference type="Proteomes" id="UP000180113">
    <property type="component" value="Unassembled WGS sequence"/>
</dbReference>
<gene>
    <name evidence="3" type="ORF">BKG62_06205</name>
    <name evidence="4" type="ORF">FJK96_04750</name>
</gene>
<dbReference type="InterPro" id="IPR052336">
    <property type="entry name" value="MlaD_Phospholipid_Transporter"/>
</dbReference>
<reference evidence="4 6" key="2">
    <citation type="submission" date="2019-06" db="EMBL/GenBank/DDBJ databases">
        <title>Whole geneome sequnce of Mycobacteroides chelonae M77 isolated from bovine milk from Meghalaya, India.</title>
        <authorList>
            <person name="Vise E."/>
            <person name="Das S."/>
            <person name="Garg A."/>
            <person name="Ghatak S."/>
            <person name="Shakuntala I."/>
            <person name="Milton A.A.P."/>
            <person name="Karam A."/>
            <person name="Sanjukta R."/>
            <person name="Puro K."/>
            <person name="Sen A."/>
        </authorList>
    </citation>
    <scope>NUCLEOTIDE SEQUENCE [LARGE SCALE GENOMIC DNA]</scope>
    <source>
        <strain evidence="4 6">M77</strain>
    </source>
</reference>
<dbReference type="PANTHER" id="PTHR33371">
    <property type="entry name" value="INTERMEMBRANE PHOSPHOLIPID TRANSPORT SYSTEM BINDING PROTEIN MLAD-RELATED"/>
    <property type="match status" value="1"/>
</dbReference>
<evidence type="ECO:0000313" key="3">
    <source>
        <dbReference type="EMBL" id="OHT55697.1"/>
    </source>
</evidence>